<keyword evidence="3" id="KW-1185">Reference proteome</keyword>
<proteinExistence type="predicted"/>
<keyword evidence="1" id="KW-0472">Membrane</keyword>
<sequence length="128" mass="14263">MDKLKNEKGALSIEFLGILPFFFLFFLLLWQVVASGYAIHTVKTATNAGAKTFAATTDIYEAEDTVKQAIGDTSVVDYENMQVVMLDSNGKFELNVKVRHSLIFVPTQWKPSTSITLDESIVSQVLVR</sequence>
<organism evidence="2 3">
    <name type="scientific">Gracilibacillus marinus</name>
    <dbReference type="NCBI Taxonomy" id="630535"/>
    <lineage>
        <taxon>Bacteria</taxon>
        <taxon>Bacillati</taxon>
        <taxon>Bacillota</taxon>
        <taxon>Bacilli</taxon>
        <taxon>Bacillales</taxon>
        <taxon>Bacillaceae</taxon>
        <taxon>Gracilibacillus</taxon>
    </lineage>
</organism>
<comment type="caution">
    <text evidence="2">The sequence shown here is derived from an EMBL/GenBank/DDBJ whole genome shotgun (WGS) entry which is preliminary data.</text>
</comment>
<name>A0ABV8VV32_9BACI</name>
<keyword evidence="1" id="KW-1133">Transmembrane helix</keyword>
<evidence type="ECO:0000313" key="2">
    <source>
        <dbReference type="EMBL" id="MFC4388029.1"/>
    </source>
</evidence>
<feature type="transmembrane region" description="Helical" evidence="1">
    <location>
        <begin position="12"/>
        <end position="33"/>
    </location>
</feature>
<evidence type="ECO:0000313" key="3">
    <source>
        <dbReference type="Proteomes" id="UP001595880"/>
    </source>
</evidence>
<dbReference type="RefSeq" id="WP_390198747.1">
    <property type="nucleotide sequence ID" value="NZ_JBHSDV010000002.1"/>
</dbReference>
<dbReference type="Proteomes" id="UP001595880">
    <property type="component" value="Unassembled WGS sequence"/>
</dbReference>
<protein>
    <submittedName>
        <fullName evidence="2">Pilus assembly protein</fullName>
    </submittedName>
</protein>
<evidence type="ECO:0000256" key="1">
    <source>
        <dbReference type="SAM" id="Phobius"/>
    </source>
</evidence>
<keyword evidence="1" id="KW-0812">Transmembrane</keyword>
<gene>
    <name evidence="2" type="ORF">ACFOZ1_09440</name>
</gene>
<dbReference type="EMBL" id="JBHSDV010000002">
    <property type="protein sequence ID" value="MFC4388029.1"/>
    <property type="molecule type" value="Genomic_DNA"/>
</dbReference>
<accession>A0ABV8VV32</accession>
<reference evidence="3" key="1">
    <citation type="journal article" date="2019" name="Int. J. Syst. Evol. Microbiol.">
        <title>The Global Catalogue of Microorganisms (GCM) 10K type strain sequencing project: providing services to taxonomists for standard genome sequencing and annotation.</title>
        <authorList>
            <consortium name="The Broad Institute Genomics Platform"/>
            <consortium name="The Broad Institute Genome Sequencing Center for Infectious Disease"/>
            <person name="Wu L."/>
            <person name="Ma J."/>
        </authorList>
    </citation>
    <scope>NUCLEOTIDE SEQUENCE [LARGE SCALE GENOMIC DNA]</scope>
    <source>
        <strain evidence="3">KACC 14058</strain>
    </source>
</reference>